<feature type="compositionally biased region" description="Low complexity" evidence="1">
    <location>
        <begin position="465"/>
        <end position="476"/>
    </location>
</feature>
<feature type="compositionally biased region" description="Acidic residues" evidence="1">
    <location>
        <begin position="106"/>
        <end position="123"/>
    </location>
</feature>
<sequence>MAQQPSFGSNNPFRRKAPMASAPPAPPRLVPTLADPDASTPTPDTAAALSSGNQFWSQLQAHAHPNQPPPATSFQKPKVVKKVRVQSPPPSPPESAGAPDRLPLADGDDDDQSSSSVDTDEQADPFTHTSPTGSADGSDREDERQPTPSSRAPPNPFQKTLRDLEIRPSETTQSSGLAPGTRSTIDVDAFRRLLLTGHTPPSAHLAAPGGDGASTTDTSSISRQSISDTIQPMQETPRTSHEVSEIEAEDDRRGLISGSQSSLQPAPTILRKKPPPPSSRHGKLIKAGARGGGDAGAVPSVPSPTRGSTTIPLTSPSKQRPPTPSDVNKPLPPAPQRLPMEEDAESVFDREAAGKVPEPDIAPGLGILSTPRPPTPPNTSRATSNAASKKPAPPPRRQPHGRSESKVTATPPPTHQDDADPSLRRSSVDSTRSRSSSLRVSIHAPAPPPPRRPGHAPRASGSFNSPSSAGVASPSGEQTPSDVNVLAPATEQVPSPSSISGQQVVVTSSPPPMGDASTSSSNNSTNHTPGTATPAPASASATAAEPVAAGVMPGPGPSSTANHFAQVQARLHAKISPPPPPPARNASVRAKRPMSAGGATLSPLGPGPPPPSRRGSGRGMDRGVAPSVGPPPPPRRDRGGSSGSGSVIQRNVDDPSPASTTRGSSLGSNYETGNANSGGIPASLAEGNVGEGASTGDILADLGRLQREVDALRGKYEMEKEKGAQG</sequence>
<feature type="compositionally biased region" description="Polar residues" evidence="1">
    <location>
        <begin position="303"/>
        <end position="318"/>
    </location>
</feature>
<feature type="compositionally biased region" description="Low complexity" evidence="1">
    <location>
        <begin position="517"/>
        <end position="552"/>
    </location>
</feature>
<dbReference type="GeneID" id="98178537"/>
<evidence type="ECO:0000313" key="3">
    <source>
        <dbReference type="Proteomes" id="UP001628179"/>
    </source>
</evidence>
<gene>
    <name evidence="2" type="ORF">MFIFM68171_07794</name>
</gene>
<feature type="compositionally biased region" description="Polar residues" evidence="1">
    <location>
        <begin position="213"/>
        <end position="237"/>
    </location>
</feature>
<feature type="compositionally biased region" description="Basic and acidic residues" evidence="1">
    <location>
        <begin position="238"/>
        <end position="254"/>
    </location>
</feature>
<feature type="compositionally biased region" description="Pro residues" evidence="1">
    <location>
        <begin position="319"/>
        <end position="336"/>
    </location>
</feature>
<feature type="compositionally biased region" description="Low complexity" evidence="1">
    <location>
        <begin position="31"/>
        <end position="51"/>
    </location>
</feature>
<reference evidence="2 3" key="1">
    <citation type="submission" date="2024-09" db="EMBL/GenBank/DDBJ databases">
        <title>Itraconazole resistance in Madurella fahalii resulting from another homologue of gene encoding cytochrome P450 14-alpha sterol demethylase (CYP51).</title>
        <authorList>
            <person name="Yoshioka I."/>
            <person name="Fahal A.H."/>
            <person name="Kaneko S."/>
            <person name="Yaguchi T."/>
        </authorList>
    </citation>
    <scope>NUCLEOTIDE SEQUENCE [LARGE SCALE GENOMIC DNA]</scope>
    <source>
        <strain evidence="2 3">IFM 68171</strain>
    </source>
</reference>
<feature type="region of interest" description="Disordered" evidence="1">
    <location>
        <begin position="1"/>
        <end position="184"/>
    </location>
</feature>
<dbReference type="RefSeq" id="XP_070919315.1">
    <property type="nucleotide sequence ID" value="XM_071063214.1"/>
</dbReference>
<dbReference type="Proteomes" id="UP001628179">
    <property type="component" value="Unassembled WGS sequence"/>
</dbReference>
<feature type="compositionally biased region" description="Basic and acidic residues" evidence="1">
    <location>
        <begin position="415"/>
        <end position="427"/>
    </location>
</feature>
<organism evidence="2 3">
    <name type="scientific">Madurella fahalii</name>
    <dbReference type="NCBI Taxonomy" id="1157608"/>
    <lineage>
        <taxon>Eukaryota</taxon>
        <taxon>Fungi</taxon>
        <taxon>Dikarya</taxon>
        <taxon>Ascomycota</taxon>
        <taxon>Pezizomycotina</taxon>
        <taxon>Sordariomycetes</taxon>
        <taxon>Sordariomycetidae</taxon>
        <taxon>Sordariales</taxon>
        <taxon>Sordariales incertae sedis</taxon>
        <taxon>Madurella</taxon>
    </lineage>
</organism>
<feature type="region of interest" description="Disordered" evidence="1">
    <location>
        <begin position="199"/>
        <end position="696"/>
    </location>
</feature>
<proteinExistence type="predicted"/>
<feature type="compositionally biased region" description="Polar residues" evidence="1">
    <location>
        <begin position="1"/>
        <end position="12"/>
    </location>
</feature>
<feature type="compositionally biased region" description="Polar residues" evidence="1">
    <location>
        <begin position="657"/>
        <end position="677"/>
    </location>
</feature>
<dbReference type="EMBL" id="BAAFSV010000004">
    <property type="protein sequence ID" value="GAB1317584.1"/>
    <property type="molecule type" value="Genomic_DNA"/>
</dbReference>
<evidence type="ECO:0000313" key="2">
    <source>
        <dbReference type="EMBL" id="GAB1317584.1"/>
    </source>
</evidence>
<feature type="compositionally biased region" description="Low complexity" evidence="1">
    <location>
        <begin position="378"/>
        <end position="390"/>
    </location>
</feature>
<feature type="compositionally biased region" description="Polar residues" evidence="1">
    <location>
        <begin position="492"/>
        <end position="508"/>
    </location>
</feature>
<feature type="compositionally biased region" description="Polar residues" evidence="1">
    <location>
        <begin position="169"/>
        <end position="184"/>
    </location>
</feature>
<feature type="compositionally biased region" description="Low complexity" evidence="1">
    <location>
        <begin position="428"/>
        <end position="444"/>
    </location>
</feature>
<name>A0ABQ0GIJ3_9PEZI</name>
<accession>A0ABQ0GIJ3</accession>
<feature type="compositionally biased region" description="Basic residues" evidence="1">
    <location>
        <begin position="270"/>
        <end position="284"/>
    </location>
</feature>
<keyword evidence="3" id="KW-1185">Reference proteome</keyword>
<evidence type="ECO:0000256" key="1">
    <source>
        <dbReference type="SAM" id="MobiDB-lite"/>
    </source>
</evidence>
<comment type="caution">
    <text evidence="2">The sequence shown here is derived from an EMBL/GenBank/DDBJ whole genome shotgun (WGS) entry which is preliminary data.</text>
</comment>
<protein>
    <submittedName>
        <fullName evidence="2">Uncharacterized protein</fullName>
    </submittedName>
</protein>